<evidence type="ECO:0000256" key="9">
    <source>
        <dbReference type="ARBA" id="ARBA00047928"/>
    </source>
</evidence>
<dbReference type="PROSITE" id="PS00503">
    <property type="entry name" value="PECTINESTERASE_2"/>
    <property type="match status" value="1"/>
</dbReference>
<gene>
    <name evidence="14" type="ORF">FPE_LOCUS18606</name>
</gene>
<dbReference type="EC" id="3.1.1.11" evidence="4 12"/>
<sequence>MQERFSRKLIDFRTIYVDPSNLKSFHTIQSAINSVPSNNNHWICISIKAGTYNERITIPPEKPYIYLKGEGIGKTNVVSGSNDSIVTSATFFSNANNIFVSDITFVNSYNYPFKKNGNIKSPAVVARISGDKSAFYRCSFLGLQDTLLDEKGRHYFKLCTIEGAIDFVFGGGQSIYEECTLSFNGEALDPGTIGFITAQGRDDPKDTGGFVFKNCNVIGTGKAFLGRAWKSYSRAIIYNSFLSDIIISRGWDAWYYVGHENQLTFAEHQCHGSGSDMSNRVKWETTLSPQELQVFTSMSYIDNEGWIANLPLNILG</sequence>
<keyword evidence="5" id="KW-0964">Secreted</keyword>
<accession>A0AAD2E1C6</accession>
<evidence type="ECO:0000256" key="12">
    <source>
        <dbReference type="RuleBase" id="RU000589"/>
    </source>
</evidence>
<evidence type="ECO:0000256" key="6">
    <source>
        <dbReference type="ARBA" id="ARBA00022801"/>
    </source>
</evidence>
<comment type="subcellular location">
    <subcellularLocation>
        <location evidence="1">Secreted</location>
    </subcellularLocation>
</comment>
<keyword evidence="15" id="KW-1185">Reference proteome</keyword>
<dbReference type="GO" id="GO:0005576">
    <property type="term" value="C:extracellular region"/>
    <property type="evidence" value="ECO:0007669"/>
    <property type="project" value="UniProtKB-SubCell"/>
</dbReference>
<evidence type="ECO:0000256" key="5">
    <source>
        <dbReference type="ARBA" id="ARBA00022525"/>
    </source>
</evidence>
<dbReference type="GO" id="GO:0045490">
    <property type="term" value="P:pectin catabolic process"/>
    <property type="evidence" value="ECO:0007669"/>
    <property type="project" value="UniProtKB-UniRule"/>
</dbReference>
<keyword evidence="7 12" id="KW-0063">Aspartyl esterase</keyword>
<dbReference type="GO" id="GO:0030599">
    <property type="term" value="F:pectinesterase activity"/>
    <property type="evidence" value="ECO:0007669"/>
    <property type="project" value="UniProtKB-UniRule"/>
</dbReference>
<dbReference type="Proteomes" id="UP000834106">
    <property type="component" value="Chromosome 11"/>
</dbReference>
<dbReference type="EMBL" id="OU503046">
    <property type="protein sequence ID" value="CAI9771176.1"/>
    <property type="molecule type" value="Genomic_DNA"/>
</dbReference>
<dbReference type="GO" id="GO:0042545">
    <property type="term" value="P:cell wall modification"/>
    <property type="evidence" value="ECO:0007669"/>
    <property type="project" value="UniProtKB-UniRule"/>
</dbReference>
<evidence type="ECO:0000256" key="2">
    <source>
        <dbReference type="ARBA" id="ARBA00005184"/>
    </source>
</evidence>
<dbReference type="FunFam" id="2.160.20.10:FF:000013">
    <property type="entry name" value="Pectinesterase"/>
    <property type="match status" value="1"/>
</dbReference>
<organism evidence="14 15">
    <name type="scientific">Fraxinus pennsylvanica</name>
    <dbReference type="NCBI Taxonomy" id="56036"/>
    <lineage>
        <taxon>Eukaryota</taxon>
        <taxon>Viridiplantae</taxon>
        <taxon>Streptophyta</taxon>
        <taxon>Embryophyta</taxon>
        <taxon>Tracheophyta</taxon>
        <taxon>Spermatophyta</taxon>
        <taxon>Magnoliopsida</taxon>
        <taxon>eudicotyledons</taxon>
        <taxon>Gunneridae</taxon>
        <taxon>Pentapetalae</taxon>
        <taxon>asterids</taxon>
        <taxon>lamiids</taxon>
        <taxon>Lamiales</taxon>
        <taxon>Oleaceae</taxon>
        <taxon>Oleeae</taxon>
        <taxon>Fraxinus</taxon>
    </lineage>
</organism>
<dbReference type="PANTHER" id="PTHR31321">
    <property type="entry name" value="ACYL-COA THIOESTER HYDROLASE YBHC-RELATED"/>
    <property type="match status" value="1"/>
</dbReference>
<evidence type="ECO:0000256" key="11">
    <source>
        <dbReference type="PROSITE-ProRule" id="PRU10040"/>
    </source>
</evidence>
<comment type="pathway">
    <text evidence="2 12">Glycan metabolism; pectin degradation; 2-dehydro-3-deoxy-D-gluconate from pectin: step 1/5.</text>
</comment>
<dbReference type="PANTHER" id="PTHR31321:SF76">
    <property type="entry name" value="PECTINESTERASE 10-RELATED"/>
    <property type="match status" value="1"/>
</dbReference>
<name>A0AAD2E1C6_9LAMI</name>
<evidence type="ECO:0000313" key="15">
    <source>
        <dbReference type="Proteomes" id="UP000834106"/>
    </source>
</evidence>
<evidence type="ECO:0000313" key="14">
    <source>
        <dbReference type="EMBL" id="CAI9771176.1"/>
    </source>
</evidence>
<dbReference type="InterPro" id="IPR012334">
    <property type="entry name" value="Pectin_lyas_fold"/>
</dbReference>
<dbReference type="SUPFAM" id="SSF51126">
    <property type="entry name" value="Pectin lyase-like"/>
    <property type="match status" value="1"/>
</dbReference>
<dbReference type="Gene3D" id="2.160.20.10">
    <property type="entry name" value="Single-stranded right-handed beta-helix, Pectin lyase-like"/>
    <property type="match status" value="1"/>
</dbReference>
<evidence type="ECO:0000256" key="3">
    <source>
        <dbReference type="ARBA" id="ARBA00008891"/>
    </source>
</evidence>
<feature type="active site" evidence="11">
    <location>
        <position position="166"/>
    </location>
</feature>
<protein>
    <recommendedName>
        <fullName evidence="4 12">Pectinesterase</fullName>
        <ecNumber evidence="4 12">3.1.1.11</ecNumber>
    </recommendedName>
</protein>
<evidence type="ECO:0000256" key="4">
    <source>
        <dbReference type="ARBA" id="ARBA00013229"/>
    </source>
</evidence>
<dbReference type="AlphaFoldDB" id="A0AAD2E1C6"/>
<comment type="function">
    <text evidence="10">Acts in the modification of cell walls via demethylesterification of cell wall pectin.</text>
</comment>
<evidence type="ECO:0000256" key="1">
    <source>
        <dbReference type="ARBA" id="ARBA00004613"/>
    </source>
</evidence>
<comment type="similarity">
    <text evidence="3">Belongs to the pectinesterase family.</text>
</comment>
<evidence type="ECO:0000256" key="7">
    <source>
        <dbReference type="ARBA" id="ARBA00023085"/>
    </source>
</evidence>
<keyword evidence="8" id="KW-0325">Glycoprotein</keyword>
<evidence type="ECO:0000256" key="10">
    <source>
        <dbReference type="ARBA" id="ARBA00057335"/>
    </source>
</evidence>
<feature type="domain" description="Pectinesterase catalytic" evidence="13">
    <location>
        <begin position="23"/>
        <end position="303"/>
    </location>
</feature>
<proteinExistence type="inferred from homology"/>
<evidence type="ECO:0000259" key="13">
    <source>
        <dbReference type="Pfam" id="PF01095"/>
    </source>
</evidence>
<comment type="catalytic activity">
    <reaction evidence="9 12">
        <text>[(1-&gt;4)-alpha-D-galacturonosyl methyl ester](n) + n H2O = [(1-&gt;4)-alpha-D-galacturonosyl](n) + n methanol + n H(+)</text>
        <dbReference type="Rhea" id="RHEA:22380"/>
        <dbReference type="Rhea" id="RHEA-COMP:14570"/>
        <dbReference type="Rhea" id="RHEA-COMP:14573"/>
        <dbReference type="ChEBI" id="CHEBI:15377"/>
        <dbReference type="ChEBI" id="CHEBI:15378"/>
        <dbReference type="ChEBI" id="CHEBI:17790"/>
        <dbReference type="ChEBI" id="CHEBI:140522"/>
        <dbReference type="ChEBI" id="CHEBI:140523"/>
        <dbReference type="EC" id="3.1.1.11"/>
    </reaction>
</comment>
<dbReference type="InterPro" id="IPR033131">
    <property type="entry name" value="Pectinesterase_Asp_AS"/>
</dbReference>
<dbReference type="InterPro" id="IPR000070">
    <property type="entry name" value="Pectinesterase_cat"/>
</dbReference>
<dbReference type="InterPro" id="IPR011050">
    <property type="entry name" value="Pectin_lyase_fold/virulence"/>
</dbReference>
<keyword evidence="6 12" id="KW-0378">Hydrolase</keyword>
<dbReference type="Pfam" id="PF01095">
    <property type="entry name" value="Pectinesterase"/>
    <property type="match status" value="1"/>
</dbReference>
<reference evidence="14" key="1">
    <citation type="submission" date="2023-05" db="EMBL/GenBank/DDBJ databases">
        <authorList>
            <person name="Huff M."/>
        </authorList>
    </citation>
    <scope>NUCLEOTIDE SEQUENCE</scope>
</reference>
<evidence type="ECO:0000256" key="8">
    <source>
        <dbReference type="ARBA" id="ARBA00023180"/>
    </source>
</evidence>